<keyword evidence="5" id="KW-1185">Reference proteome</keyword>
<dbReference type="PANTHER" id="PTHR47235">
    <property type="entry name" value="BLR6548 PROTEIN"/>
    <property type="match status" value="1"/>
</dbReference>
<comment type="similarity">
    <text evidence="1">Belongs to the leucine-binding protein family.</text>
</comment>
<evidence type="ECO:0000256" key="1">
    <source>
        <dbReference type="ARBA" id="ARBA00010062"/>
    </source>
</evidence>
<dbReference type="EMBL" id="CP073720">
    <property type="protein sequence ID" value="UWP86732.1"/>
    <property type="molecule type" value="Genomic_DNA"/>
</dbReference>
<dbReference type="RefSeq" id="WP_259866200.1">
    <property type="nucleotide sequence ID" value="NZ_BAAAST010000004.1"/>
</dbReference>
<reference evidence="4" key="2">
    <citation type="submission" date="2022-09" db="EMBL/GenBank/DDBJ databases">
        <title>Biosynthetic gene clusters of Dactylosporangioum fulvum.</title>
        <authorList>
            <person name="Caradec T."/>
        </authorList>
    </citation>
    <scope>NUCLEOTIDE SEQUENCE</scope>
    <source>
        <strain evidence="4">NRRL B-16292</strain>
    </source>
</reference>
<feature type="domain" description="Leucine-binding protein" evidence="3">
    <location>
        <begin position="19"/>
        <end position="363"/>
    </location>
</feature>
<gene>
    <name evidence="4" type="ORF">Dfulv_21820</name>
</gene>
<evidence type="ECO:0000256" key="2">
    <source>
        <dbReference type="ARBA" id="ARBA00022729"/>
    </source>
</evidence>
<dbReference type="InterPro" id="IPR028081">
    <property type="entry name" value="Leu-bd"/>
</dbReference>
<reference evidence="4" key="1">
    <citation type="submission" date="2021-04" db="EMBL/GenBank/DDBJ databases">
        <authorList>
            <person name="Hartkoorn R.C."/>
            <person name="Beaudoing E."/>
            <person name="Hot D."/>
        </authorList>
    </citation>
    <scope>NUCLEOTIDE SEQUENCE</scope>
    <source>
        <strain evidence="4">NRRL B-16292</strain>
    </source>
</reference>
<name>A0ABY5WA54_9ACTN</name>
<evidence type="ECO:0000313" key="5">
    <source>
        <dbReference type="Proteomes" id="UP001059617"/>
    </source>
</evidence>
<accession>A0ABY5WA54</accession>
<sequence>MCGPGDAKGATDVGVTDTEIRVGTVADVGWSAAPGLLQPIFDGADAFVNWCNAAGGINGRKLTLDKRDSAMSNYLPQVKTSCTSNLALVGSMGVLDDTGVDAWVECGMPNFTAATVGAKAADAKLMVPLNPIPSTQQNVGGFHKLFADNPGIQNAIGTLYADGAAGARQQHTYNEAITKIGGKLVYTAQYSSAGQVNWGPYVQAMKNAGVKFLFVNATVTAVAGLQQAMATQNWYPDIQISPPQLYDATYLTLAGKVAKNHYVYIPTTPFETADTVPAVAQFLKILKEHAPKAKLTFFSSTAFSSWLLFAQSVKACGSQVTRACVMTEVGKVKNWTGGGLQGEITPSENKTSECWIVMKVEADKFTQVIPKEIGKYDCDPQNAPTVTP</sequence>
<dbReference type="PANTHER" id="PTHR47235:SF1">
    <property type="entry name" value="BLR6548 PROTEIN"/>
    <property type="match status" value="1"/>
</dbReference>
<evidence type="ECO:0000259" key="3">
    <source>
        <dbReference type="Pfam" id="PF13458"/>
    </source>
</evidence>
<proteinExistence type="inferred from homology"/>
<organism evidence="4 5">
    <name type="scientific">Dactylosporangium fulvum</name>
    <dbReference type="NCBI Taxonomy" id="53359"/>
    <lineage>
        <taxon>Bacteria</taxon>
        <taxon>Bacillati</taxon>
        <taxon>Actinomycetota</taxon>
        <taxon>Actinomycetes</taxon>
        <taxon>Micromonosporales</taxon>
        <taxon>Micromonosporaceae</taxon>
        <taxon>Dactylosporangium</taxon>
    </lineage>
</organism>
<keyword evidence="2" id="KW-0732">Signal</keyword>
<protein>
    <submittedName>
        <fullName evidence="4">ABC transporter substrate-binding protein</fullName>
    </submittedName>
</protein>
<dbReference type="Pfam" id="PF13458">
    <property type="entry name" value="Peripla_BP_6"/>
    <property type="match status" value="1"/>
</dbReference>
<dbReference type="SUPFAM" id="SSF53822">
    <property type="entry name" value="Periplasmic binding protein-like I"/>
    <property type="match status" value="1"/>
</dbReference>
<dbReference type="Gene3D" id="3.40.50.2300">
    <property type="match status" value="2"/>
</dbReference>
<evidence type="ECO:0000313" key="4">
    <source>
        <dbReference type="EMBL" id="UWP86732.1"/>
    </source>
</evidence>
<dbReference type="InterPro" id="IPR028082">
    <property type="entry name" value="Peripla_BP_I"/>
</dbReference>
<dbReference type="Proteomes" id="UP001059617">
    <property type="component" value="Chromosome"/>
</dbReference>